<accession>X1JHZ2</accession>
<evidence type="ECO:0000313" key="1">
    <source>
        <dbReference type="EMBL" id="GAH94331.1"/>
    </source>
</evidence>
<organism evidence="1">
    <name type="scientific">marine sediment metagenome</name>
    <dbReference type="NCBI Taxonomy" id="412755"/>
    <lineage>
        <taxon>unclassified sequences</taxon>
        <taxon>metagenomes</taxon>
        <taxon>ecological metagenomes</taxon>
    </lineage>
</organism>
<reference evidence="1" key="1">
    <citation type="journal article" date="2014" name="Front. Microbiol.">
        <title>High frequency of phylogenetically diverse reductive dehalogenase-homologous genes in deep subseafloor sedimentary metagenomes.</title>
        <authorList>
            <person name="Kawai M."/>
            <person name="Futagami T."/>
            <person name="Toyoda A."/>
            <person name="Takaki Y."/>
            <person name="Nishi S."/>
            <person name="Hori S."/>
            <person name="Arai W."/>
            <person name="Tsubouchi T."/>
            <person name="Morono Y."/>
            <person name="Uchiyama I."/>
            <person name="Ito T."/>
            <person name="Fujiyama A."/>
            <person name="Inagaki F."/>
            <person name="Takami H."/>
        </authorList>
    </citation>
    <scope>NUCLEOTIDE SEQUENCE</scope>
    <source>
        <strain evidence="1">Expedition CK06-06</strain>
    </source>
</reference>
<protein>
    <submittedName>
        <fullName evidence="1">Uncharacterized protein</fullName>
    </submittedName>
</protein>
<name>X1JHZ2_9ZZZZ</name>
<comment type="caution">
    <text evidence="1">The sequence shown here is derived from an EMBL/GenBank/DDBJ whole genome shotgun (WGS) entry which is preliminary data.</text>
</comment>
<dbReference type="EMBL" id="BARV01002631">
    <property type="protein sequence ID" value="GAH94331.1"/>
    <property type="molecule type" value="Genomic_DNA"/>
</dbReference>
<proteinExistence type="predicted"/>
<gene>
    <name evidence="1" type="ORF">S06H3_06699</name>
</gene>
<sequence length="75" mass="8593">MLCPYCHNDIKDIEFCPLCGEAMIFNYSAGPHGTWECRICSTEKYIVGFRTSITGLIRVKDQIGRYKFPDPKDAK</sequence>
<dbReference type="AlphaFoldDB" id="X1JHZ2"/>